<feature type="region of interest" description="Disordered" evidence="6">
    <location>
        <begin position="209"/>
        <end position="292"/>
    </location>
</feature>
<keyword evidence="9" id="KW-1185">Reference proteome</keyword>
<dbReference type="PANTHER" id="PTHR24205">
    <property type="entry name" value="FOUR AND A HALF LIM DOMAINS PROTEIN"/>
    <property type="match status" value="1"/>
</dbReference>
<evidence type="ECO:0000256" key="2">
    <source>
        <dbReference type="ARBA" id="ARBA00022737"/>
    </source>
</evidence>
<feature type="region of interest" description="Disordered" evidence="6">
    <location>
        <begin position="1"/>
        <end position="132"/>
    </location>
</feature>
<evidence type="ECO:0000259" key="7">
    <source>
        <dbReference type="PROSITE" id="PS50023"/>
    </source>
</evidence>
<dbReference type="PANTHER" id="PTHR24205:SF16">
    <property type="entry name" value="GH01042P-RELATED"/>
    <property type="match status" value="1"/>
</dbReference>
<dbReference type="Proteomes" id="UP000298327">
    <property type="component" value="Unassembled WGS sequence"/>
</dbReference>
<feature type="compositionally biased region" description="Basic and acidic residues" evidence="6">
    <location>
        <begin position="610"/>
        <end position="622"/>
    </location>
</feature>
<feature type="region of interest" description="Disordered" evidence="6">
    <location>
        <begin position="380"/>
        <end position="462"/>
    </location>
</feature>
<evidence type="ECO:0000313" key="8">
    <source>
        <dbReference type="EMBL" id="TFY55821.1"/>
    </source>
</evidence>
<feature type="compositionally biased region" description="Low complexity" evidence="6">
    <location>
        <begin position="283"/>
        <end position="292"/>
    </location>
</feature>
<dbReference type="InterPro" id="IPR001781">
    <property type="entry name" value="Znf_LIM"/>
</dbReference>
<reference evidence="8 9" key="1">
    <citation type="submission" date="2019-02" db="EMBL/GenBank/DDBJ databases">
        <title>Genome sequencing of the rare red list fungi Dentipellis fragilis.</title>
        <authorList>
            <person name="Buettner E."/>
            <person name="Kellner H."/>
        </authorList>
    </citation>
    <scope>NUCLEOTIDE SEQUENCE [LARGE SCALE GENOMIC DNA]</scope>
    <source>
        <strain evidence="8 9">DSM 105465</strain>
    </source>
</reference>
<comment type="caution">
    <text evidence="8">The sequence shown here is derived from an EMBL/GenBank/DDBJ whole genome shotgun (WGS) entry which is preliminary data.</text>
</comment>
<feature type="region of interest" description="Disordered" evidence="6">
    <location>
        <begin position="312"/>
        <end position="367"/>
    </location>
</feature>
<feature type="compositionally biased region" description="Pro residues" evidence="6">
    <location>
        <begin position="97"/>
        <end position="107"/>
    </location>
</feature>
<feature type="compositionally biased region" description="Polar residues" evidence="6">
    <location>
        <begin position="1"/>
        <end position="13"/>
    </location>
</feature>
<feature type="compositionally biased region" description="Low complexity" evidence="6">
    <location>
        <begin position="209"/>
        <end position="224"/>
    </location>
</feature>
<evidence type="ECO:0000256" key="1">
    <source>
        <dbReference type="ARBA" id="ARBA00022723"/>
    </source>
</evidence>
<proteinExistence type="predicted"/>
<evidence type="ECO:0000313" key="9">
    <source>
        <dbReference type="Proteomes" id="UP000298327"/>
    </source>
</evidence>
<dbReference type="EMBL" id="SEOQ01000882">
    <property type="protein sequence ID" value="TFY55821.1"/>
    <property type="molecule type" value="Genomic_DNA"/>
</dbReference>
<dbReference type="STRING" id="205917.A0A4Y9Y340"/>
<feature type="compositionally biased region" description="Low complexity" evidence="6">
    <location>
        <begin position="87"/>
        <end position="96"/>
    </location>
</feature>
<sequence>RTRTPSNASSIRSHPQLRQPRSPHPHPVQYLVAGAPGRSRAPSNASSVRSRYEGQAPPRPPSGYRRPSNASIAPPSTPSPRLPPSSPYASPRIPGSPYSPGPSPASPAPSQYAPPLSPHPEEIDTKTGGEAGMAGVGRRGFAAAARAAMFAGAATHAFLGPAPTGMDGRRPNAPGWLDIGSGECRMYSVFGYVHADQVASYAVASGAYPGSASPHSLSPHSPRSPYAPPSPGAMVTRDSSATVTPSPIPPTSPTLHDPASPPNSIPFPIKPPPPAPFMGSGDPKTPTTPTTPHLPFFEKYKERMPTGMGVSVGGDADADAPEAVKVPMSPTGSSEYGLAYADSDTDNDAPVPYAKSPPSEPHSTGGGLDLAMEMLLRSPTSSSIDDEAGLMSPTSSTSSSLSPRSRPVKLPTRSHTTPTQRESTRALPGRRGGTISGALQGVARKAEGEAEGGPEKDEARERKASKRERICVRCTKKIDDGRWIRVESGKGVLCDACWKGMYLPKCRRCNKPIEKQAVSSSDGQLKGKYHRDCFNCHTCNKPFPDRTFYVFDGKPFCAYHYHEANESLCSAPSCGQPIEGPCAVSHAGARYHPEHLTCEYEDEDDEDGSESEHDGGDGDHKPRRCTERLVEYWEVEGRMLCERHMRRAVGSEYAGSSIGRGDDDRAMKRVTRFIDLAGMGESGLL</sequence>
<name>A0A4Y9Y340_9AGAM</name>
<accession>A0A4Y9Y340</accession>
<feature type="domain" description="LIM zinc-binding" evidence="7">
    <location>
        <begin position="504"/>
        <end position="567"/>
    </location>
</feature>
<dbReference type="AlphaFoldDB" id="A0A4Y9Y340"/>
<dbReference type="OrthoDB" id="1112565at2759"/>
<dbReference type="GO" id="GO:0046872">
    <property type="term" value="F:metal ion binding"/>
    <property type="evidence" value="ECO:0007669"/>
    <property type="project" value="UniProtKB-KW"/>
</dbReference>
<dbReference type="SMART" id="SM00132">
    <property type="entry name" value="LIM"/>
    <property type="match status" value="1"/>
</dbReference>
<evidence type="ECO:0000256" key="3">
    <source>
        <dbReference type="ARBA" id="ARBA00022833"/>
    </source>
</evidence>
<evidence type="ECO:0000256" key="4">
    <source>
        <dbReference type="ARBA" id="ARBA00023038"/>
    </source>
</evidence>
<evidence type="ECO:0000256" key="6">
    <source>
        <dbReference type="SAM" id="MobiDB-lite"/>
    </source>
</evidence>
<dbReference type="GO" id="GO:0030695">
    <property type="term" value="F:GTPase regulator activity"/>
    <property type="evidence" value="ECO:0007669"/>
    <property type="project" value="UniProtKB-ARBA"/>
</dbReference>
<dbReference type="PROSITE" id="PS50023">
    <property type="entry name" value="LIM_DOMAIN_2"/>
    <property type="match status" value="1"/>
</dbReference>
<feature type="compositionally biased region" description="Pro residues" evidence="6">
    <location>
        <begin position="259"/>
        <end position="276"/>
    </location>
</feature>
<feature type="non-terminal residue" evidence="8">
    <location>
        <position position="1"/>
    </location>
</feature>
<feature type="compositionally biased region" description="Pro residues" evidence="6">
    <location>
        <begin position="75"/>
        <end position="86"/>
    </location>
</feature>
<evidence type="ECO:0000256" key="5">
    <source>
        <dbReference type="PROSITE-ProRule" id="PRU00125"/>
    </source>
</evidence>
<keyword evidence="2" id="KW-0677">Repeat</keyword>
<keyword evidence="4 5" id="KW-0440">LIM domain</keyword>
<keyword evidence="3 5" id="KW-0862">Zinc</keyword>
<organism evidence="8 9">
    <name type="scientific">Dentipellis fragilis</name>
    <dbReference type="NCBI Taxonomy" id="205917"/>
    <lineage>
        <taxon>Eukaryota</taxon>
        <taxon>Fungi</taxon>
        <taxon>Dikarya</taxon>
        <taxon>Basidiomycota</taxon>
        <taxon>Agaricomycotina</taxon>
        <taxon>Agaricomycetes</taxon>
        <taxon>Russulales</taxon>
        <taxon>Hericiaceae</taxon>
        <taxon>Dentipellis</taxon>
    </lineage>
</organism>
<dbReference type="SUPFAM" id="SSF57716">
    <property type="entry name" value="Glucocorticoid receptor-like (DNA-binding domain)"/>
    <property type="match status" value="2"/>
</dbReference>
<feature type="compositionally biased region" description="Basic and acidic residues" evidence="6">
    <location>
        <begin position="444"/>
        <end position="462"/>
    </location>
</feature>
<dbReference type="GO" id="GO:0005634">
    <property type="term" value="C:nucleus"/>
    <property type="evidence" value="ECO:0007669"/>
    <property type="project" value="TreeGrafter"/>
</dbReference>
<dbReference type="PROSITE" id="PS00478">
    <property type="entry name" value="LIM_DOMAIN_1"/>
    <property type="match status" value="1"/>
</dbReference>
<feature type="region of interest" description="Disordered" evidence="6">
    <location>
        <begin position="600"/>
        <end position="622"/>
    </location>
</feature>
<feature type="compositionally biased region" description="Acidic residues" evidence="6">
    <location>
        <begin position="600"/>
        <end position="609"/>
    </location>
</feature>
<dbReference type="GO" id="GO:0003712">
    <property type="term" value="F:transcription coregulator activity"/>
    <property type="evidence" value="ECO:0007669"/>
    <property type="project" value="TreeGrafter"/>
</dbReference>
<dbReference type="Pfam" id="PF00412">
    <property type="entry name" value="LIM"/>
    <property type="match status" value="1"/>
</dbReference>
<gene>
    <name evidence="8" type="ORF">EVG20_g9179</name>
</gene>
<dbReference type="CDD" id="cd09397">
    <property type="entry name" value="LIM1_UF1"/>
    <property type="match status" value="1"/>
</dbReference>
<protein>
    <recommendedName>
        <fullName evidence="7">LIM zinc-binding domain-containing protein</fullName>
    </recommendedName>
</protein>
<keyword evidence="1 5" id="KW-0479">Metal-binding</keyword>
<feature type="compositionally biased region" description="Low complexity" evidence="6">
    <location>
        <begin position="392"/>
        <end position="405"/>
    </location>
</feature>
<dbReference type="Gene3D" id="2.10.110.10">
    <property type="entry name" value="Cysteine Rich Protein"/>
    <property type="match status" value="2"/>
</dbReference>